<dbReference type="EMBL" id="JBHTHU010000001">
    <property type="protein sequence ID" value="MFD0749081.1"/>
    <property type="molecule type" value="Genomic_DNA"/>
</dbReference>
<comment type="domain">
    <text evidence="8">The N-terminal domain determines nucleotide recognition and specific binding, while the C-terminal domain determines the specific binding to the target protein.</text>
</comment>
<dbReference type="InterPro" id="IPR013482">
    <property type="entry name" value="Molybde_CF_guanTrfase"/>
</dbReference>
<keyword evidence="5 8" id="KW-0460">Magnesium</keyword>
<accession>A0ABW2YRT5</accession>
<keyword evidence="11" id="KW-1185">Reference proteome</keyword>
<keyword evidence="6 8" id="KW-0342">GTP-binding</keyword>
<dbReference type="SUPFAM" id="SSF53448">
    <property type="entry name" value="Nucleotide-diphospho-sugar transferases"/>
    <property type="match status" value="1"/>
</dbReference>
<comment type="function">
    <text evidence="8">Transfers a GMP moiety from GTP to Mo-molybdopterin (Mo-MPT) cofactor (Moco or molybdenum cofactor) to form Mo-molybdopterin guanine dinucleotide (Mo-MGD) cofactor.</text>
</comment>
<comment type="subcellular location">
    <subcellularLocation>
        <location evidence="8">Cytoplasm</location>
    </subcellularLocation>
</comment>
<feature type="binding site" evidence="8">
    <location>
        <position position="293"/>
    </location>
    <ligand>
        <name>Mg(2+)</name>
        <dbReference type="ChEBI" id="CHEBI:18420"/>
    </ligand>
</feature>
<evidence type="ECO:0000256" key="2">
    <source>
        <dbReference type="ARBA" id="ARBA00022679"/>
    </source>
</evidence>
<organism evidence="10 11">
    <name type="scientific">Mucilaginibacter calamicampi</name>
    <dbReference type="NCBI Taxonomy" id="1302352"/>
    <lineage>
        <taxon>Bacteria</taxon>
        <taxon>Pseudomonadati</taxon>
        <taxon>Bacteroidota</taxon>
        <taxon>Sphingobacteriia</taxon>
        <taxon>Sphingobacteriales</taxon>
        <taxon>Sphingobacteriaceae</taxon>
        <taxon>Mucilaginibacter</taxon>
    </lineage>
</organism>
<dbReference type="PANTHER" id="PTHR19136:SF81">
    <property type="entry name" value="MOLYBDENUM COFACTOR GUANYLYLTRANSFERASE"/>
    <property type="match status" value="1"/>
</dbReference>
<evidence type="ECO:0000256" key="4">
    <source>
        <dbReference type="ARBA" id="ARBA00022741"/>
    </source>
</evidence>
<proteinExistence type="inferred from homology"/>
<comment type="cofactor">
    <cofactor evidence="8">
        <name>Mg(2+)</name>
        <dbReference type="ChEBI" id="CHEBI:18420"/>
    </cofactor>
</comment>
<dbReference type="CDD" id="cd02503">
    <property type="entry name" value="MobA"/>
    <property type="match status" value="1"/>
</dbReference>
<dbReference type="PANTHER" id="PTHR19136">
    <property type="entry name" value="MOLYBDENUM COFACTOR GUANYLYLTRANSFERASE"/>
    <property type="match status" value="1"/>
</dbReference>
<dbReference type="InterPro" id="IPR025877">
    <property type="entry name" value="MobA-like_NTP_Trfase"/>
</dbReference>
<sequence length="396" mass="44280">MKKPEVSVTLKDHKKHAALAKPSTGNFGRNEWAIVGAPCVNIKLLANDVIQALSPKYKCAYVDASHNDEVVSLPGRLAAGAYLEYVDQQNHHQFNYNTQLSPADLKQNFSDADMVLVNGNHQQAKAQVVIIHPNKVASLQKRLDQLTNVQLILLAEGADDVFDFVKETLINWQQIPLYRLSETDKIIAFFAEKMELSKPPLKGLVLAGGQSLRMGHDKGAVNWHGTEQRYYLADLLGSFCSEVYLSCRAEQAQTFDSQYQTVEDTFTGLGPFGAILSAFRKDPNSAWLVVACDLPLLDRLALQYLVDNRDTSAVATAYKNETEGFPEPLITIWEPRAYPRLLNYLSQGYSCPRKVLINSDIKLLQALDSKALTNVNTPEELEEIKEQLKIKNISMQ</sequence>
<dbReference type="Proteomes" id="UP001596958">
    <property type="component" value="Unassembled WGS sequence"/>
</dbReference>
<evidence type="ECO:0000256" key="7">
    <source>
        <dbReference type="ARBA" id="ARBA00023150"/>
    </source>
</evidence>
<evidence type="ECO:0000256" key="5">
    <source>
        <dbReference type="ARBA" id="ARBA00022842"/>
    </source>
</evidence>
<name>A0ABW2YRT5_9SPHI</name>
<comment type="caution">
    <text evidence="10">The sequence shown here is derived from an EMBL/GenBank/DDBJ whole genome shotgun (WGS) entry which is preliminary data.</text>
</comment>
<evidence type="ECO:0000256" key="6">
    <source>
        <dbReference type="ARBA" id="ARBA00023134"/>
    </source>
</evidence>
<gene>
    <name evidence="8" type="primary">mobA</name>
    <name evidence="10" type="ORF">ACFQZS_02935</name>
</gene>
<dbReference type="Gene3D" id="3.90.550.10">
    <property type="entry name" value="Spore Coat Polysaccharide Biosynthesis Protein SpsA, Chain A"/>
    <property type="match status" value="1"/>
</dbReference>
<comment type="similarity">
    <text evidence="8">Belongs to the MobA family.</text>
</comment>
<dbReference type="RefSeq" id="WP_377097138.1">
    <property type="nucleotide sequence ID" value="NZ_JBHTHU010000001.1"/>
</dbReference>
<evidence type="ECO:0000256" key="1">
    <source>
        <dbReference type="ARBA" id="ARBA00022490"/>
    </source>
</evidence>
<comment type="caution">
    <text evidence="8">Lacks conserved residue(s) required for the propagation of feature annotation.</text>
</comment>
<keyword evidence="7 8" id="KW-0501">Molybdenum cofactor biosynthesis</keyword>
<dbReference type="EC" id="2.7.7.77" evidence="8"/>
<evidence type="ECO:0000313" key="10">
    <source>
        <dbReference type="EMBL" id="MFD0749081.1"/>
    </source>
</evidence>
<evidence type="ECO:0000256" key="8">
    <source>
        <dbReference type="HAMAP-Rule" id="MF_00316"/>
    </source>
</evidence>
<dbReference type="GO" id="GO:0016740">
    <property type="term" value="F:transferase activity"/>
    <property type="evidence" value="ECO:0007669"/>
    <property type="project" value="UniProtKB-KW"/>
</dbReference>
<dbReference type="Pfam" id="PF12804">
    <property type="entry name" value="NTP_transf_3"/>
    <property type="match status" value="1"/>
</dbReference>
<evidence type="ECO:0000313" key="11">
    <source>
        <dbReference type="Proteomes" id="UP001596958"/>
    </source>
</evidence>
<dbReference type="HAMAP" id="MF_00316">
    <property type="entry name" value="MobA"/>
    <property type="match status" value="1"/>
</dbReference>
<feature type="binding site" evidence="8">
    <location>
        <begin position="206"/>
        <end position="208"/>
    </location>
    <ligand>
        <name>GTP</name>
        <dbReference type="ChEBI" id="CHEBI:37565"/>
    </ligand>
</feature>
<evidence type="ECO:0000256" key="3">
    <source>
        <dbReference type="ARBA" id="ARBA00022723"/>
    </source>
</evidence>
<protein>
    <recommendedName>
        <fullName evidence="8">Probable molybdenum cofactor guanylyltransferase</fullName>
        <shortName evidence="8">MoCo guanylyltransferase</shortName>
        <ecNumber evidence="8">2.7.7.77</ecNumber>
    </recommendedName>
    <alternativeName>
        <fullName evidence="8">GTP:molybdopterin guanylyltransferase</fullName>
    </alternativeName>
    <alternativeName>
        <fullName evidence="8">Mo-MPT guanylyltransferase</fullName>
    </alternativeName>
    <alternativeName>
        <fullName evidence="8">Molybdopterin guanylyltransferase</fullName>
    </alternativeName>
    <alternativeName>
        <fullName evidence="8">Molybdopterin-guanine dinucleotide synthase</fullName>
        <shortName evidence="8">MGD synthase</shortName>
    </alternativeName>
</protein>
<feature type="binding site" evidence="8">
    <location>
        <position position="293"/>
    </location>
    <ligand>
        <name>GTP</name>
        <dbReference type="ChEBI" id="CHEBI:37565"/>
    </ligand>
</feature>
<keyword evidence="3 8" id="KW-0479">Metal-binding</keyword>
<keyword evidence="2 8" id="KW-0808">Transferase</keyword>
<feature type="binding site" evidence="8">
    <location>
        <position position="218"/>
    </location>
    <ligand>
        <name>GTP</name>
        <dbReference type="ChEBI" id="CHEBI:37565"/>
    </ligand>
</feature>
<dbReference type="InterPro" id="IPR029044">
    <property type="entry name" value="Nucleotide-diphossugar_trans"/>
</dbReference>
<evidence type="ECO:0000259" key="9">
    <source>
        <dbReference type="Pfam" id="PF12804"/>
    </source>
</evidence>
<comment type="catalytic activity">
    <reaction evidence="8">
        <text>Mo-molybdopterin + GTP + H(+) = Mo-molybdopterin guanine dinucleotide + diphosphate</text>
        <dbReference type="Rhea" id="RHEA:34243"/>
        <dbReference type="ChEBI" id="CHEBI:15378"/>
        <dbReference type="ChEBI" id="CHEBI:33019"/>
        <dbReference type="ChEBI" id="CHEBI:37565"/>
        <dbReference type="ChEBI" id="CHEBI:71302"/>
        <dbReference type="ChEBI" id="CHEBI:71310"/>
        <dbReference type="EC" id="2.7.7.77"/>
    </reaction>
</comment>
<feature type="binding site" evidence="8">
    <location>
        <position position="264"/>
    </location>
    <ligand>
        <name>GTP</name>
        <dbReference type="ChEBI" id="CHEBI:37565"/>
    </ligand>
</feature>
<feature type="domain" description="MobA-like NTP transferase" evidence="9">
    <location>
        <begin position="203"/>
        <end position="347"/>
    </location>
</feature>
<reference evidence="11" key="1">
    <citation type="journal article" date="2019" name="Int. J. Syst. Evol. Microbiol.">
        <title>The Global Catalogue of Microorganisms (GCM) 10K type strain sequencing project: providing services to taxonomists for standard genome sequencing and annotation.</title>
        <authorList>
            <consortium name="The Broad Institute Genomics Platform"/>
            <consortium name="The Broad Institute Genome Sequencing Center for Infectious Disease"/>
            <person name="Wu L."/>
            <person name="Ma J."/>
        </authorList>
    </citation>
    <scope>NUCLEOTIDE SEQUENCE [LARGE SCALE GENOMIC DNA]</scope>
    <source>
        <strain evidence="11">CCUG 63418</strain>
    </source>
</reference>
<keyword evidence="1 8" id="KW-0963">Cytoplasm</keyword>
<keyword evidence="4 8" id="KW-0547">Nucleotide-binding</keyword>